<protein>
    <submittedName>
        <fullName evidence="4">Two-component system LytT family response regulator</fullName>
    </submittedName>
</protein>
<dbReference type="InterPro" id="IPR001789">
    <property type="entry name" value="Sig_transdc_resp-reg_receiver"/>
</dbReference>
<dbReference type="PROSITE" id="PS50930">
    <property type="entry name" value="HTH_LYTTR"/>
    <property type="match status" value="1"/>
</dbReference>
<evidence type="ECO:0000259" key="2">
    <source>
        <dbReference type="PROSITE" id="PS50110"/>
    </source>
</evidence>
<feature type="domain" description="Response regulatory" evidence="2">
    <location>
        <begin position="8"/>
        <end position="121"/>
    </location>
</feature>
<gene>
    <name evidence="4" type="ORF">GGP82_003462</name>
</gene>
<accession>A0A9X2U4T1</accession>
<dbReference type="GO" id="GO:0003677">
    <property type="term" value="F:DNA binding"/>
    <property type="evidence" value="ECO:0007669"/>
    <property type="project" value="InterPro"/>
</dbReference>
<dbReference type="InterPro" id="IPR007492">
    <property type="entry name" value="LytTR_DNA-bd_dom"/>
</dbReference>
<dbReference type="AlphaFoldDB" id="A0A9X2U4T1"/>
<dbReference type="InterPro" id="IPR011006">
    <property type="entry name" value="CheY-like_superfamily"/>
</dbReference>
<feature type="domain" description="HTH LytTR-type" evidence="3">
    <location>
        <begin position="161"/>
        <end position="266"/>
    </location>
</feature>
<dbReference type="PANTHER" id="PTHR37299">
    <property type="entry name" value="TRANSCRIPTIONAL REGULATOR-RELATED"/>
    <property type="match status" value="1"/>
</dbReference>
<dbReference type="PANTHER" id="PTHR37299:SF1">
    <property type="entry name" value="STAGE 0 SPORULATION PROTEIN A HOMOLOG"/>
    <property type="match status" value="1"/>
</dbReference>
<dbReference type="RefSeq" id="WP_251930281.1">
    <property type="nucleotide sequence ID" value="NZ_CALTSD010000017.1"/>
</dbReference>
<dbReference type="Pfam" id="PF04397">
    <property type="entry name" value="LytTR"/>
    <property type="match status" value="1"/>
</dbReference>
<dbReference type="PROSITE" id="PS50110">
    <property type="entry name" value="RESPONSE_REGULATORY"/>
    <property type="match status" value="1"/>
</dbReference>
<comment type="caution">
    <text evidence="4">The sequence shown here is derived from an EMBL/GenBank/DDBJ whole genome shotgun (WGS) entry which is preliminary data.</text>
</comment>
<dbReference type="SUPFAM" id="SSF52172">
    <property type="entry name" value="CheY-like"/>
    <property type="match status" value="1"/>
</dbReference>
<dbReference type="Gene3D" id="2.40.50.1020">
    <property type="entry name" value="LytTr DNA-binding domain"/>
    <property type="match status" value="1"/>
</dbReference>
<sequence>MPPDRLLSACIVDDEELARRGIRTRLSSHEDITVEVECESGREAVNAIQNNDLDLVFLDVQMPGLDGFDVIEKVGTSAMPVVIFVTAYDEHALRAFDVHALDYLLKPLDEERFTEALDRARARIADREAGQFEARLADLLSSFGENEESAPAEEQTCTDRFVVKSGGRVQFVKSEEVHWVEAAGDYVQLHTTEKKHLLRKTMKEMEEALPGKQFLRIHRSTIVNVDCLREMRPHGSNGEYIAVLSDGTERKLSRTYRDEVDAFFDEGL</sequence>
<dbReference type="EMBL" id="JANTYZ010000024">
    <property type="protein sequence ID" value="MCS3866879.1"/>
    <property type="molecule type" value="Genomic_DNA"/>
</dbReference>
<evidence type="ECO:0000313" key="4">
    <source>
        <dbReference type="EMBL" id="MCS3866879.1"/>
    </source>
</evidence>
<dbReference type="SMART" id="SM00448">
    <property type="entry name" value="REC"/>
    <property type="match status" value="1"/>
</dbReference>
<name>A0A9X2U4T1_9BACT</name>
<feature type="modified residue" description="4-aspartylphosphate" evidence="1">
    <location>
        <position position="59"/>
    </location>
</feature>
<reference evidence="4" key="1">
    <citation type="submission" date="2022-08" db="EMBL/GenBank/DDBJ databases">
        <title>Genomic Encyclopedia of Type Strains, Phase V (KMG-V): Genome sequencing to study the core and pangenomes of soil and plant-associated prokaryotes.</title>
        <authorList>
            <person name="Whitman W."/>
        </authorList>
    </citation>
    <scope>NUCLEOTIDE SEQUENCE</scope>
    <source>
        <strain evidence="4">SP2016B</strain>
    </source>
</reference>
<dbReference type="Gene3D" id="3.40.50.2300">
    <property type="match status" value="1"/>
</dbReference>
<evidence type="ECO:0000313" key="5">
    <source>
        <dbReference type="Proteomes" id="UP001155034"/>
    </source>
</evidence>
<dbReference type="InterPro" id="IPR046947">
    <property type="entry name" value="LytR-like"/>
</dbReference>
<dbReference type="Pfam" id="PF00072">
    <property type="entry name" value="Response_reg"/>
    <property type="match status" value="1"/>
</dbReference>
<dbReference type="GO" id="GO:0000156">
    <property type="term" value="F:phosphorelay response regulator activity"/>
    <property type="evidence" value="ECO:0007669"/>
    <property type="project" value="InterPro"/>
</dbReference>
<organism evidence="4 5">
    <name type="scientific">Salinibacter ruber</name>
    <dbReference type="NCBI Taxonomy" id="146919"/>
    <lineage>
        <taxon>Bacteria</taxon>
        <taxon>Pseudomonadati</taxon>
        <taxon>Rhodothermota</taxon>
        <taxon>Rhodothermia</taxon>
        <taxon>Rhodothermales</taxon>
        <taxon>Salinibacteraceae</taxon>
        <taxon>Salinibacter</taxon>
    </lineage>
</organism>
<dbReference type="SMART" id="SM00850">
    <property type="entry name" value="LytTR"/>
    <property type="match status" value="1"/>
</dbReference>
<dbReference type="Proteomes" id="UP001155034">
    <property type="component" value="Unassembled WGS sequence"/>
</dbReference>
<proteinExistence type="predicted"/>
<evidence type="ECO:0000256" key="1">
    <source>
        <dbReference type="PROSITE-ProRule" id="PRU00169"/>
    </source>
</evidence>
<evidence type="ECO:0000259" key="3">
    <source>
        <dbReference type="PROSITE" id="PS50930"/>
    </source>
</evidence>
<keyword evidence="1" id="KW-0597">Phosphoprotein</keyword>